<reference evidence="7" key="1">
    <citation type="submission" date="2023-03" db="EMBL/GenBank/DDBJ databases">
        <authorList>
            <person name="Julca I."/>
        </authorList>
    </citation>
    <scope>NUCLEOTIDE SEQUENCE</scope>
</reference>
<accession>A0AAV1CXI8</accession>
<dbReference type="EMBL" id="OX459120">
    <property type="protein sequence ID" value="CAI9099660.1"/>
    <property type="molecule type" value="Genomic_DNA"/>
</dbReference>
<dbReference type="InterPro" id="IPR011990">
    <property type="entry name" value="TPR-like_helical_dom_sf"/>
</dbReference>
<evidence type="ECO:0000256" key="1">
    <source>
        <dbReference type="ARBA" id="ARBA00004173"/>
    </source>
</evidence>
<evidence type="ECO:0000256" key="3">
    <source>
        <dbReference type="ARBA" id="ARBA00022737"/>
    </source>
</evidence>
<evidence type="ECO:0000256" key="6">
    <source>
        <dbReference type="PROSITE-ProRule" id="PRU00708"/>
    </source>
</evidence>
<dbReference type="FunFam" id="1.25.40.10:FF:000385">
    <property type="entry name" value="Pentatricopeptide repeat-containing protein mitochondrial"/>
    <property type="match status" value="1"/>
</dbReference>
<dbReference type="GO" id="GO:0003729">
    <property type="term" value="F:mRNA binding"/>
    <property type="evidence" value="ECO:0007669"/>
    <property type="project" value="UniProtKB-ARBA"/>
</dbReference>
<dbReference type="InterPro" id="IPR002885">
    <property type="entry name" value="PPR_rpt"/>
</dbReference>
<sequence length="509" mass="57921">MTTGMLSRSRSTTLAGTTVRWMSTAASAEAVAETGAVKKSGGGGNMRLYQRLSALGKKEGLVASTINKYIREGKKVHKEELNCCVRELRRFGRHRQALEIMEWIDTRKMALSSTDLATRLDLISKVHGVGAAEKYFNDLVPQQKNKYTYGALLNCYCVEKMKDEALALFDRMGELKIESTSLAFSNLMSLHMRLGEFEKVNTLVEEMKKREVPLSTFSYNIWMTSSSHLGDIQGVERVFEEIKQEGESKCDWTTYSNLAVAYVRAGLKEKAELALKMLEQRMKPPKREAFHYLLSIYASIYNSDEVHRIWKSLKLSFRATTNVSYLNMVRALSKLNDIDGLKKLFEEWELTCSSYDMRLANAAIGAYLRNGLVDEAETILRNVQERSNGPFGNAWELLMIFYLENRDLQNAFRCLEGATHDHNDSGWQPGSDSINKFLNCIEEGKDVDSAEVLFKLLKKVHCLKRNVYKSLLKTYIGAGRMEPNMRERIEGDGIEIDRELESLLNVCCK</sequence>
<organism evidence="7 8">
    <name type="scientific">Oldenlandia corymbosa var. corymbosa</name>
    <dbReference type="NCBI Taxonomy" id="529605"/>
    <lineage>
        <taxon>Eukaryota</taxon>
        <taxon>Viridiplantae</taxon>
        <taxon>Streptophyta</taxon>
        <taxon>Embryophyta</taxon>
        <taxon>Tracheophyta</taxon>
        <taxon>Spermatophyta</taxon>
        <taxon>Magnoliopsida</taxon>
        <taxon>eudicotyledons</taxon>
        <taxon>Gunneridae</taxon>
        <taxon>Pentapetalae</taxon>
        <taxon>asterids</taxon>
        <taxon>lamiids</taxon>
        <taxon>Gentianales</taxon>
        <taxon>Rubiaceae</taxon>
        <taxon>Rubioideae</taxon>
        <taxon>Spermacoceae</taxon>
        <taxon>Hedyotis-Oldenlandia complex</taxon>
        <taxon>Oldenlandia</taxon>
    </lineage>
</organism>
<evidence type="ECO:0000313" key="8">
    <source>
        <dbReference type="Proteomes" id="UP001161247"/>
    </source>
</evidence>
<dbReference type="Gene3D" id="1.25.40.10">
    <property type="entry name" value="Tetratricopeptide repeat domain"/>
    <property type="match status" value="2"/>
</dbReference>
<dbReference type="GO" id="GO:0005739">
    <property type="term" value="C:mitochondrion"/>
    <property type="evidence" value="ECO:0007669"/>
    <property type="project" value="UniProtKB-SubCell"/>
</dbReference>
<evidence type="ECO:0000256" key="2">
    <source>
        <dbReference type="ARBA" id="ARBA00007626"/>
    </source>
</evidence>
<gene>
    <name evidence="7" type="ORF">OLC1_LOCUS9632</name>
</gene>
<dbReference type="SUPFAM" id="SSF48452">
    <property type="entry name" value="TPR-like"/>
    <property type="match status" value="1"/>
</dbReference>
<protein>
    <submittedName>
        <fullName evidence="7">OLC1v1036516C1</fullName>
    </submittedName>
</protein>
<feature type="repeat" description="PPR" evidence="6">
    <location>
        <begin position="145"/>
        <end position="179"/>
    </location>
</feature>
<dbReference type="PROSITE" id="PS51375">
    <property type="entry name" value="PPR"/>
    <property type="match status" value="1"/>
</dbReference>
<dbReference type="Proteomes" id="UP001161247">
    <property type="component" value="Chromosome 3"/>
</dbReference>
<evidence type="ECO:0000313" key="7">
    <source>
        <dbReference type="EMBL" id="CAI9099660.1"/>
    </source>
</evidence>
<comment type="similarity">
    <text evidence="2">Belongs to the PPR family. P subfamily.</text>
</comment>
<keyword evidence="3" id="KW-0677">Repeat</keyword>
<dbReference type="NCBIfam" id="TIGR00756">
    <property type="entry name" value="PPR"/>
    <property type="match status" value="1"/>
</dbReference>
<keyword evidence="8" id="KW-1185">Reference proteome</keyword>
<dbReference type="Pfam" id="PF01535">
    <property type="entry name" value="PPR"/>
    <property type="match status" value="5"/>
</dbReference>
<dbReference type="PANTHER" id="PTHR45717">
    <property type="entry name" value="OS12G0527900 PROTEIN"/>
    <property type="match status" value="1"/>
</dbReference>
<evidence type="ECO:0000256" key="4">
    <source>
        <dbReference type="ARBA" id="ARBA00022946"/>
    </source>
</evidence>
<proteinExistence type="inferred from homology"/>
<name>A0AAV1CXI8_OLDCO</name>
<keyword evidence="4" id="KW-0809">Transit peptide</keyword>
<dbReference type="PANTHER" id="PTHR45717:SF8">
    <property type="entry name" value="OS01G0301000 PROTEIN"/>
    <property type="match status" value="1"/>
</dbReference>
<dbReference type="AlphaFoldDB" id="A0AAV1CXI8"/>
<evidence type="ECO:0000256" key="5">
    <source>
        <dbReference type="ARBA" id="ARBA00023128"/>
    </source>
</evidence>
<comment type="subcellular location">
    <subcellularLocation>
        <location evidence="1">Mitochondrion</location>
    </subcellularLocation>
</comment>
<keyword evidence="5" id="KW-0496">Mitochondrion</keyword>